<feature type="compositionally biased region" description="Pro residues" evidence="4">
    <location>
        <begin position="257"/>
        <end position="267"/>
    </location>
</feature>
<dbReference type="PROSITE" id="PS50294">
    <property type="entry name" value="WD_REPEATS_REGION"/>
    <property type="match status" value="4"/>
</dbReference>
<dbReference type="InterPro" id="IPR036322">
    <property type="entry name" value="WD40_repeat_dom_sf"/>
</dbReference>
<feature type="repeat" description="WD" evidence="3">
    <location>
        <begin position="865"/>
        <end position="898"/>
    </location>
</feature>
<keyword evidence="1 3" id="KW-0853">WD repeat</keyword>
<evidence type="ECO:0000256" key="4">
    <source>
        <dbReference type="SAM" id="MobiDB-lite"/>
    </source>
</evidence>
<dbReference type="Pfam" id="PF00400">
    <property type="entry name" value="WD40"/>
    <property type="match status" value="7"/>
</dbReference>
<proteinExistence type="predicted"/>
<dbReference type="Gene3D" id="2.130.10.10">
    <property type="entry name" value="YVTN repeat-like/Quinoprotein amine dehydrogenase"/>
    <property type="match status" value="4"/>
</dbReference>
<dbReference type="SMART" id="SM00320">
    <property type="entry name" value="WD40"/>
    <property type="match status" value="11"/>
</dbReference>
<feature type="repeat" description="WD" evidence="3">
    <location>
        <begin position="408"/>
        <end position="449"/>
    </location>
</feature>
<feature type="region of interest" description="Disordered" evidence="4">
    <location>
        <begin position="1"/>
        <end position="21"/>
    </location>
</feature>
<feature type="repeat" description="WD" evidence="3">
    <location>
        <begin position="628"/>
        <end position="660"/>
    </location>
</feature>
<feature type="region of interest" description="Disordered" evidence="4">
    <location>
        <begin position="254"/>
        <end position="315"/>
    </location>
</feature>
<dbReference type="AlphaFoldDB" id="A0A1U8XB59"/>
<feature type="domain" description="Novel STAND NTPase 1" evidence="5">
    <location>
        <begin position="113"/>
        <end position="253"/>
    </location>
</feature>
<dbReference type="SUPFAM" id="SSF50978">
    <property type="entry name" value="WD40 repeat-like"/>
    <property type="match status" value="1"/>
</dbReference>
<evidence type="ECO:0000256" key="1">
    <source>
        <dbReference type="ARBA" id="ARBA00022574"/>
    </source>
</evidence>
<name>A0A1U8XB59_9ACTN</name>
<accession>A0A1U8XB59</accession>
<keyword evidence="2" id="KW-0677">Repeat</keyword>
<feature type="domain" description="Novel STAND NTPase 1" evidence="5">
    <location>
        <begin position="27"/>
        <end position="99"/>
    </location>
</feature>
<dbReference type="InterPro" id="IPR019775">
    <property type="entry name" value="WD40_repeat_CS"/>
</dbReference>
<dbReference type="Pfam" id="PF20703">
    <property type="entry name" value="nSTAND1"/>
    <property type="match status" value="2"/>
</dbReference>
<protein>
    <submittedName>
        <fullName evidence="6">XRE family transcriptional regulator</fullName>
    </submittedName>
</protein>
<dbReference type="PRINTS" id="PR00320">
    <property type="entry name" value="GPROTEINBRPT"/>
</dbReference>
<feature type="repeat" description="WD" evidence="3">
    <location>
        <begin position="553"/>
        <end position="566"/>
    </location>
</feature>
<dbReference type="InterPro" id="IPR001680">
    <property type="entry name" value="WD40_rpt"/>
</dbReference>
<sequence>MDDGFGAGLGSERDRCARDPCPWPPGPFTTGDARWFFGRERVVSELVGLLGEPRAARPVVLAGAAGSGKTSVLAAGLVPAVLAGSPAGGRAGVLWRTPGSPVPGGGRPVAECALLVVDRFEELFTARAGSGREAYVEELCALAAGGLPVVIGMRADCYERCLGFPPLVEALRTRSLPLGPMTGDELRRAITEPARVAGLSLEPELAETILHDLGVRDDAPAAADALPRLSHAMRATWHRRDGDTLTHAAYRHVTAPPLAPGPAPASPSPDRERPALPRSDREDPVPASPDPESAASSSGGGPAAPASGSGGGARACPVGRRVRGLVVALVVLVVVAGAGAGLAWQKSGRASAARVTALAERAAVQARALRATDPALAMQVAVAAQGLADTPGTRGTLLDTAEPYATRLRSAGDRLGAITYSQDHALLATGADNGVVELWDATDSRRRTPLATLPRAAGPVGALAFRPSGGDRVLLAATRHGVEVWNVVDPARPRHVAALPGAATAAFTPDGRTVLAAAAHGVRRWRLAGRPVALPPVRASAQVTRFAVGDDTVVTGHDDGSVRLWDPARPASPADTIATGLQDGPAALAISPDGGALAWSAPGRGTWLCLLRARRCDRPVRYGDPAGALAFSPDGTVLAAAGDDRAVRLWTVATRAEVTSFPHPDRVLGLAFTADGQALATGSAAGAFYQWRHPVRLPDPVTGLVLSRDRTLMATTGARGGALWDVRDPRHRVLLSRWNVPPAADPALSGDGRRLATVERGVAVTVWDIRDPYRPARHVRLPVRGLAVAALSPDGRVLATGDHGGRLLLWDVTGPPRRLAARDGFGDVGALDFSPGGGLLASGGADRGVRLWDVRRRALDQVAHHEEHADAVAGVRFGPKGDVLVSTGHDRTARVWRIADPGRAPRPAALRGHGGTVLIAGFSPDGAALATTDASRTTRLWDLRSRRPIAELSHPDLRTVLYADDHTLVSAAGHDLRLWDLRPESVAARVCEAAGMPLTRAEWRRYFDDLPYRPPCS</sequence>
<dbReference type="InterPro" id="IPR020472">
    <property type="entry name" value="WD40_PAC1"/>
</dbReference>
<organism evidence="6">
    <name type="scientific">Actinomadura sp. ATCC 39365</name>
    <dbReference type="NCBI Taxonomy" id="1676613"/>
    <lineage>
        <taxon>Bacteria</taxon>
        <taxon>Bacillati</taxon>
        <taxon>Actinomycetota</taxon>
        <taxon>Actinomycetes</taxon>
        <taxon>Streptosporangiales</taxon>
        <taxon>Thermomonosporaceae</taxon>
        <taxon>Actinomadura</taxon>
    </lineage>
</organism>
<reference evidence="6" key="1">
    <citation type="journal article" date="2017" name="Appl. Environ. Microbiol.">
        <title>Biosynthesis of 2' -chloropentostatin and 2' -amino-2' -deoxyadenosine highlights a single gene cluster performing two independent pathways in Actinomadura sp. ATCC 39365.</title>
        <authorList>
            <person name="Gao Y."/>
            <person name="Xu G."/>
            <person name="Wu P."/>
            <person name="Liu J."/>
            <person name="Cai Y.S."/>
            <person name="Deng Z."/>
            <person name="Chen W."/>
        </authorList>
    </citation>
    <scope>NUCLEOTIDE SEQUENCE</scope>
    <source>
        <strain evidence="6">ATCC 39365</strain>
    </source>
</reference>
<dbReference type="SUPFAM" id="SSF50998">
    <property type="entry name" value="Quinoprotein alcohol dehydrogenase-like"/>
    <property type="match status" value="1"/>
</dbReference>
<dbReference type="EMBL" id="KP025768">
    <property type="protein sequence ID" value="AKQ99278.1"/>
    <property type="molecule type" value="Genomic_DNA"/>
</dbReference>
<evidence type="ECO:0000259" key="5">
    <source>
        <dbReference type="Pfam" id="PF20703"/>
    </source>
</evidence>
<evidence type="ECO:0000256" key="2">
    <source>
        <dbReference type="ARBA" id="ARBA00022737"/>
    </source>
</evidence>
<dbReference type="InterPro" id="IPR011047">
    <property type="entry name" value="Quinoprotein_ADH-like_sf"/>
</dbReference>
<dbReference type="PANTHER" id="PTHR19879:SF9">
    <property type="entry name" value="TRANSCRIPTION INITIATION FACTOR TFIID SUBUNIT 5"/>
    <property type="match status" value="1"/>
</dbReference>
<dbReference type="PANTHER" id="PTHR19879">
    <property type="entry name" value="TRANSCRIPTION INITIATION FACTOR TFIID"/>
    <property type="match status" value="1"/>
</dbReference>
<dbReference type="PROSITE" id="PS00678">
    <property type="entry name" value="WD_REPEATS_1"/>
    <property type="match status" value="1"/>
</dbReference>
<feature type="repeat" description="WD" evidence="3">
    <location>
        <begin position="828"/>
        <end position="862"/>
    </location>
</feature>
<feature type="compositionally biased region" description="Basic and acidic residues" evidence="4">
    <location>
        <begin position="269"/>
        <end position="284"/>
    </location>
</feature>
<evidence type="ECO:0000313" key="6">
    <source>
        <dbReference type="EMBL" id="AKQ99278.1"/>
    </source>
</evidence>
<evidence type="ECO:0000256" key="3">
    <source>
        <dbReference type="PROSITE-ProRule" id="PRU00221"/>
    </source>
</evidence>
<dbReference type="PROSITE" id="PS50082">
    <property type="entry name" value="WD_REPEATS_2"/>
    <property type="match status" value="6"/>
</dbReference>
<dbReference type="InterPro" id="IPR015943">
    <property type="entry name" value="WD40/YVTN_repeat-like_dom_sf"/>
</dbReference>
<feature type="repeat" description="WD" evidence="3">
    <location>
        <begin position="910"/>
        <end position="951"/>
    </location>
</feature>
<dbReference type="InterPro" id="IPR049052">
    <property type="entry name" value="nSTAND1"/>
</dbReference>
<dbReference type="SUPFAM" id="SSF69304">
    <property type="entry name" value="Tricorn protease N-terminal domain"/>
    <property type="match status" value="1"/>
</dbReference>
<feature type="compositionally biased region" description="Gly residues" evidence="4">
    <location>
        <begin position="298"/>
        <end position="313"/>
    </location>
</feature>